<name>A0ABU8DYG6_9ACTN</name>
<proteinExistence type="predicted"/>
<dbReference type="InterPro" id="IPR010419">
    <property type="entry name" value="CO_DH_gsu"/>
</dbReference>
<keyword evidence="2" id="KW-1133">Transmembrane helix</keyword>
<dbReference type="PANTHER" id="PTHR38588">
    <property type="entry name" value="BLL0334 PROTEIN"/>
    <property type="match status" value="1"/>
</dbReference>
<evidence type="ECO:0000256" key="2">
    <source>
        <dbReference type="SAM" id="Phobius"/>
    </source>
</evidence>
<dbReference type="Pfam" id="PF06240">
    <property type="entry name" value="COXG"/>
    <property type="match status" value="1"/>
</dbReference>
<evidence type="ECO:0000313" key="3">
    <source>
        <dbReference type="EMBL" id="MEI4273688.1"/>
    </source>
</evidence>
<dbReference type="Gene3D" id="3.30.530.20">
    <property type="match status" value="1"/>
</dbReference>
<feature type="region of interest" description="Disordered" evidence="1">
    <location>
        <begin position="148"/>
        <end position="169"/>
    </location>
</feature>
<feature type="compositionally biased region" description="Low complexity" evidence="1">
    <location>
        <begin position="245"/>
        <end position="255"/>
    </location>
</feature>
<accession>A0ABU8DYG6</accession>
<feature type="region of interest" description="Disordered" evidence="1">
    <location>
        <begin position="214"/>
        <end position="255"/>
    </location>
</feature>
<organism evidence="3 4">
    <name type="scientific">Klenkia sesuvii</name>
    <dbReference type="NCBI Taxonomy" id="3103137"/>
    <lineage>
        <taxon>Bacteria</taxon>
        <taxon>Bacillati</taxon>
        <taxon>Actinomycetota</taxon>
        <taxon>Actinomycetes</taxon>
        <taxon>Geodermatophilales</taxon>
        <taxon>Geodermatophilaceae</taxon>
        <taxon>Klenkia</taxon>
    </lineage>
</organism>
<gene>
    <name evidence="3" type="ORF">TEK04_18360</name>
</gene>
<evidence type="ECO:0000256" key="1">
    <source>
        <dbReference type="SAM" id="MobiDB-lite"/>
    </source>
</evidence>
<keyword evidence="2" id="KW-0472">Membrane</keyword>
<protein>
    <submittedName>
        <fullName evidence="3">SRPBCC domain-containing protein</fullName>
    </submittedName>
</protein>
<dbReference type="CDD" id="cd07823">
    <property type="entry name" value="SRPBCC_5"/>
    <property type="match status" value="1"/>
</dbReference>
<dbReference type="InterPro" id="IPR023393">
    <property type="entry name" value="START-like_dom_sf"/>
</dbReference>
<dbReference type="RefSeq" id="WP_336405804.1">
    <property type="nucleotide sequence ID" value="NZ_JBAPLU010000024.1"/>
</dbReference>
<keyword evidence="2" id="KW-0812">Transmembrane</keyword>
<evidence type="ECO:0000313" key="4">
    <source>
        <dbReference type="Proteomes" id="UP001361570"/>
    </source>
</evidence>
<sequence length="296" mass="30133">MQLENSFLVPVPVDDAWKVLLDIERIAPCMPGAALDSVEGDDFTGRVKVKLGPINLTYAGKASFIEKDEDAHKAVIDARGKDQRGNGTAAAVVTAQLKAEGDSTRVDVLTDLNITGRPAQFGRGVMTDVGNKLLGQFADKLAAQLGETDAPAQEPTVESTAKEQAADAAATAAGAVGEVAESVAGSADGDTPIAEAARKAASTTVQAADAAADKAAAAKTEAKKAPSKPPSGTTAPPNKPGTSGPATARPRPAQAEPEPIDLLDVAGTAAFTRFAKPAAIGVGVLVVIALLVRRRK</sequence>
<comment type="caution">
    <text evidence="3">The sequence shown here is derived from an EMBL/GenBank/DDBJ whole genome shotgun (WGS) entry which is preliminary data.</text>
</comment>
<dbReference type="SUPFAM" id="SSF55961">
    <property type="entry name" value="Bet v1-like"/>
    <property type="match status" value="1"/>
</dbReference>
<dbReference type="Proteomes" id="UP001361570">
    <property type="component" value="Unassembled WGS sequence"/>
</dbReference>
<feature type="transmembrane region" description="Helical" evidence="2">
    <location>
        <begin position="274"/>
        <end position="292"/>
    </location>
</feature>
<dbReference type="EMBL" id="JBAPLU010000024">
    <property type="protein sequence ID" value="MEI4273688.1"/>
    <property type="molecule type" value="Genomic_DNA"/>
</dbReference>
<reference evidence="3 4" key="1">
    <citation type="submission" date="2024-03" db="EMBL/GenBank/DDBJ databases">
        <title>Draft genome sequence of Klenkia sp. LSe6-5.</title>
        <authorList>
            <person name="Duangmal K."/>
            <person name="Chantavorakit T."/>
        </authorList>
    </citation>
    <scope>NUCLEOTIDE SEQUENCE [LARGE SCALE GENOMIC DNA]</scope>
    <source>
        <strain evidence="3 4">LSe6-5</strain>
    </source>
</reference>
<keyword evidence="4" id="KW-1185">Reference proteome</keyword>
<dbReference type="PANTHER" id="PTHR38588:SF1">
    <property type="entry name" value="BLL0334 PROTEIN"/>
    <property type="match status" value="1"/>
</dbReference>